<keyword evidence="1 2" id="KW-0819">tRNA processing</keyword>
<dbReference type="InterPro" id="IPR008513">
    <property type="entry name" value="tRNA(Met)_cyd_acetate_ligase"/>
</dbReference>
<comment type="similarity">
    <text evidence="2">Belongs to the TmcAL family.</text>
</comment>
<keyword evidence="2" id="KW-0436">Ligase</keyword>
<evidence type="ECO:0000313" key="4">
    <source>
        <dbReference type="Proteomes" id="UP001407405"/>
    </source>
</evidence>
<dbReference type="EMBL" id="JBCITM010000002">
    <property type="protein sequence ID" value="MEN1759479.1"/>
    <property type="molecule type" value="Genomic_DNA"/>
</dbReference>
<name>A0ABU9VQZ4_9CLOT</name>
<comment type="subcellular location">
    <subcellularLocation>
        <location evidence="2">Cytoplasm</location>
    </subcellularLocation>
</comment>
<dbReference type="NCBIfam" id="NF010191">
    <property type="entry name" value="PRK13670.1"/>
    <property type="match status" value="1"/>
</dbReference>
<dbReference type="SUPFAM" id="SSF52374">
    <property type="entry name" value="Nucleotidylyl transferase"/>
    <property type="match status" value="1"/>
</dbReference>
<dbReference type="Gene3D" id="3.40.50.620">
    <property type="entry name" value="HUPs"/>
    <property type="match status" value="1"/>
</dbReference>
<feature type="binding site" evidence="2">
    <location>
        <begin position="195"/>
        <end position="196"/>
    </location>
    <ligand>
        <name>ATP</name>
        <dbReference type="ChEBI" id="CHEBI:30616"/>
    </ligand>
</feature>
<evidence type="ECO:0000256" key="2">
    <source>
        <dbReference type="HAMAP-Rule" id="MF_01539"/>
    </source>
</evidence>
<organism evidence="3 4">
    <name type="scientific">Anoxynatronum sibiricum</name>
    <dbReference type="NCBI Taxonomy" id="210623"/>
    <lineage>
        <taxon>Bacteria</taxon>
        <taxon>Bacillati</taxon>
        <taxon>Bacillota</taxon>
        <taxon>Clostridia</taxon>
        <taxon>Eubacteriales</taxon>
        <taxon>Clostridiaceae</taxon>
        <taxon>Anoxynatronum</taxon>
    </lineage>
</organism>
<keyword evidence="2" id="KW-0067">ATP-binding</keyword>
<dbReference type="EC" id="6.3.4.-" evidence="2"/>
<comment type="catalytic activity">
    <reaction evidence="2">
        <text>cytidine(34) in elongator tRNA(Met) + acetate + ATP = N(4)-acetylcytidine(34) in elongator tRNA(Met) + AMP + diphosphate</text>
        <dbReference type="Rhea" id="RHEA:58144"/>
        <dbReference type="Rhea" id="RHEA-COMP:10693"/>
        <dbReference type="Rhea" id="RHEA-COMP:10694"/>
        <dbReference type="ChEBI" id="CHEBI:30089"/>
        <dbReference type="ChEBI" id="CHEBI:30616"/>
        <dbReference type="ChEBI" id="CHEBI:33019"/>
        <dbReference type="ChEBI" id="CHEBI:74900"/>
        <dbReference type="ChEBI" id="CHEBI:82748"/>
        <dbReference type="ChEBI" id="CHEBI:456215"/>
    </reaction>
</comment>
<keyword evidence="4" id="KW-1185">Reference proteome</keyword>
<proteinExistence type="inferred from homology"/>
<accession>A0ABU9VQZ4</accession>
<comment type="caution">
    <text evidence="3">The sequence shown here is derived from an EMBL/GenBank/DDBJ whole genome shotgun (WGS) entry which is preliminary data.</text>
</comment>
<dbReference type="Proteomes" id="UP001407405">
    <property type="component" value="Unassembled WGS sequence"/>
</dbReference>
<dbReference type="InterPro" id="IPR014729">
    <property type="entry name" value="Rossmann-like_a/b/a_fold"/>
</dbReference>
<keyword evidence="2" id="KW-0963">Cytoplasm</keyword>
<dbReference type="PANTHER" id="PTHR37825">
    <property type="entry name" value="TRNA(MET) CYTIDINE ACETATE LIGASE"/>
    <property type="match status" value="1"/>
</dbReference>
<feature type="binding site" evidence="2">
    <location>
        <position position="170"/>
    </location>
    <ligand>
        <name>ATP</name>
        <dbReference type="ChEBI" id="CHEBI:30616"/>
    </ligand>
</feature>
<evidence type="ECO:0000256" key="1">
    <source>
        <dbReference type="ARBA" id="ARBA00022694"/>
    </source>
</evidence>
<dbReference type="HAMAP" id="MF_01539">
    <property type="entry name" value="TmcAL"/>
    <property type="match status" value="1"/>
</dbReference>
<dbReference type="PANTHER" id="PTHR37825:SF1">
    <property type="entry name" value="TRNA(MET) CYTIDINE ACETATE LIGASE"/>
    <property type="match status" value="1"/>
</dbReference>
<reference evidence="3 4" key="1">
    <citation type="submission" date="2024-04" db="EMBL/GenBank/DDBJ databases">
        <title>Genome sequencing and metabolic network reconstruction of aminoacids and betaine degradation by Anoxynatronum sibiricum.</title>
        <authorList>
            <person name="Detkova E.N."/>
            <person name="Boltjanskaja Y.V."/>
            <person name="Mardanov A.V."/>
            <person name="Kevbrin V."/>
        </authorList>
    </citation>
    <scope>NUCLEOTIDE SEQUENCE [LARGE SCALE GENOMIC DNA]</scope>
    <source>
        <strain evidence="3 4">Z-7981</strain>
    </source>
</reference>
<feature type="binding site" evidence="2">
    <location>
        <position position="102"/>
    </location>
    <ligand>
        <name>ATP</name>
        <dbReference type="ChEBI" id="CHEBI:30616"/>
    </ligand>
</feature>
<keyword evidence="2" id="KW-0547">Nucleotide-binding</keyword>
<feature type="binding site" evidence="2">
    <location>
        <begin position="7"/>
        <end position="20"/>
    </location>
    <ligand>
        <name>ATP</name>
        <dbReference type="ChEBI" id="CHEBI:30616"/>
    </ligand>
</feature>
<gene>
    <name evidence="2" type="primary">tmcAL</name>
    <name evidence="3" type="ORF">AAIG11_03240</name>
</gene>
<comment type="function">
    <text evidence="2">Catalyzes the formation of N(4)-acetylcytidine (ac(4)C) at the wobble position of elongator tRNA(Met), using acetate and ATP as substrates. First activates an acetate ion to form acetyladenylate (Ac-AMP) and then transfers the acetyl group to tRNA to form ac(4)C34.</text>
</comment>
<sequence length="417" mass="46731">MPVLGLITEYNPFHHGHLHHLNESKKITAATHTVAVMSGHFMQRGEPALTDKWTRASMAVACGVDLVIELPTFYACSTAEQFARGSILLLDHLGCVTDVCFGSEIGDPGIFKLIGSLLADPHPDYSDYLKQASSSGISFAAAQEKALIRIIERDYPEMLPLAKQVFNRPNNVLGIAYAKHIIKTGSSMALHTIQRIGAEYHDPTTMHPVSSATGIRRLYQNTGDVSSIKPFLPSESYERLLCGIREGRGPVFLDDYHQELLTLLKRSSIDELVNLPDISEGLEHRIMKCIKHSGSIETFMFCVKNKRVPYTRLQRMLIHLLLNLNQKELTICQYDTSSIYGRILAFNDRGRELIRICQTTTKIPLINKTANFQTASPEINQLLDIDLKASRVYGTKLHHKSFSQGEPDLLMSPVYVR</sequence>
<evidence type="ECO:0000313" key="3">
    <source>
        <dbReference type="EMBL" id="MEN1759479.1"/>
    </source>
</evidence>
<dbReference type="Pfam" id="PF05636">
    <property type="entry name" value="HIGH_NTase1"/>
    <property type="match status" value="1"/>
</dbReference>
<keyword evidence="2" id="KW-0820">tRNA-binding</keyword>
<protein>
    <recommendedName>
        <fullName evidence="2">tRNA(Met) cytidine acetate ligase</fullName>
        <ecNumber evidence="2">6.3.4.-</ecNumber>
    </recommendedName>
</protein>
<dbReference type="RefSeq" id="WP_343184828.1">
    <property type="nucleotide sequence ID" value="NZ_JBCITM010000002.1"/>
</dbReference>
<keyword evidence="2" id="KW-0694">RNA-binding</keyword>